<dbReference type="PROSITE" id="PS50931">
    <property type="entry name" value="HTH_LYSR"/>
    <property type="match status" value="1"/>
</dbReference>
<reference evidence="6 7" key="1">
    <citation type="submission" date="2015-01" db="EMBL/GenBank/DDBJ databases">
        <title>Vibrio sp. C94 JCM 19241 whole genome shotgun sequence.</title>
        <authorList>
            <person name="Sawabe T."/>
            <person name="Meirelles P."/>
            <person name="Feng G."/>
            <person name="Sayaka M."/>
            <person name="Hattori M."/>
            <person name="Ohkuma M."/>
        </authorList>
    </citation>
    <scope>NUCLEOTIDE SEQUENCE [LARGE SCALE GENOMIC DNA]</scope>
    <source>
        <strain evidence="7">JCM 19241</strain>
    </source>
</reference>
<dbReference type="EMBL" id="BBSC01000004">
    <property type="protein sequence ID" value="GAM75380.1"/>
    <property type="molecule type" value="Genomic_DNA"/>
</dbReference>
<accession>A0A0B8Q6V2</accession>
<evidence type="ECO:0000256" key="3">
    <source>
        <dbReference type="ARBA" id="ARBA00023125"/>
    </source>
</evidence>
<dbReference type="Proteomes" id="UP000031666">
    <property type="component" value="Unassembled WGS sequence"/>
</dbReference>
<dbReference type="Pfam" id="PF03466">
    <property type="entry name" value="LysR_substrate"/>
    <property type="match status" value="1"/>
</dbReference>
<gene>
    <name evidence="6" type="ORF">JCM19241_3292</name>
</gene>
<evidence type="ECO:0000259" key="5">
    <source>
        <dbReference type="PROSITE" id="PS50931"/>
    </source>
</evidence>
<dbReference type="InterPro" id="IPR005119">
    <property type="entry name" value="LysR_subst-bd"/>
</dbReference>
<name>A0A0B8Q6V2_9VIBR</name>
<reference evidence="6 7" key="2">
    <citation type="submission" date="2015-01" db="EMBL/GenBank/DDBJ databases">
        <authorList>
            <consortium name="NBRP consortium"/>
            <person name="Sawabe T."/>
            <person name="Meirelles P."/>
            <person name="Feng G."/>
            <person name="Sayaka M."/>
            <person name="Hattori M."/>
            <person name="Ohkuma M."/>
        </authorList>
    </citation>
    <scope>NUCLEOTIDE SEQUENCE [LARGE SCALE GENOMIC DNA]</scope>
    <source>
        <strain evidence="7">JCM 19241</strain>
    </source>
</reference>
<keyword evidence="3" id="KW-0238">DNA-binding</keyword>
<dbReference type="AlphaFoldDB" id="A0A0B8Q6V2"/>
<proteinExistence type="inferred from homology"/>
<dbReference type="PANTHER" id="PTHR30126">
    <property type="entry name" value="HTH-TYPE TRANSCRIPTIONAL REGULATOR"/>
    <property type="match status" value="1"/>
</dbReference>
<dbReference type="SUPFAM" id="SSF53850">
    <property type="entry name" value="Periplasmic binding protein-like II"/>
    <property type="match status" value="1"/>
</dbReference>
<dbReference type="InterPro" id="IPR000847">
    <property type="entry name" value="LysR_HTH_N"/>
</dbReference>
<comment type="similarity">
    <text evidence="1">Belongs to the LysR transcriptional regulatory family.</text>
</comment>
<organism evidence="6 7">
    <name type="scientific">Vibrio ishigakensis</name>
    <dbReference type="NCBI Taxonomy" id="1481914"/>
    <lineage>
        <taxon>Bacteria</taxon>
        <taxon>Pseudomonadati</taxon>
        <taxon>Pseudomonadota</taxon>
        <taxon>Gammaproteobacteria</taxon>
        <taxon>Vibrionales</taxon>
        <taxon>Vibrionaceae</taxon>
        <taxon>Vibrio</taxon>
    </lineage>
</organism>
<evidence type="ECO:0000256" key="1">
    <source>
        <dbReference type="ARBA" id="ARBA00009437"/>
    </source>
</evidence>
<feature type="domain" description="HTH lysR-type" evidence="5">
    <location>
        <begin position="1"/>
        <end position="20"/>
    </location>
</feature>
<dbReference type="GO" id="GO:0000976">
    <property type="term" value="F:transcription cis-regulatory region binding"/>
    <property type="evidence" value="ECO:0007669"/>
    <property type="project" value="TreeGrafter"/>
</dbReference>
<comment type="caution">
    <text evidence="6">The sequence shown here is derived from an EMBL/GenBank/DDBJ whole genome shotgun (WGS) entry which is preliminary data.</text>
</comment>
<evidence type="ECO:0000256" key="4">
    <source>
        <dbReference type="ARBA" id="ARBA00023163"/>
    </source>
</evidence>
<dbReference type="Gene3D" id="3.40.190.290">
    <property type="match status" value="1"/>
</dbReference>
<evidence type="ECO:0000313" key="6">
    <source>
        <dbReference type="EMBL" id="GAM75380.1"/>
    </source>
</evidence>
<dbReference type="GO" id="GO:0003700">
    <property type="term" value="F:DNA-binding transcription factor activity"/>
    <property type="evidence" value="ECO:0007669"/>
    <property type="project" value="InterPro"/>
</dbReference>
<protein>
    <submittedName>
        <fullName evidence="6">Transcriptional regulators</fullName>
    </submittedName>
</protein>
<sequence length="257" mass="28951">MEDNIGKPLFVVIGKRLEPTPVALQLYPRAKHIAKQTEDFERVALANYFMDLVEITVFYETLVPVAYLSDVRARIAKTFPELKMKLLHRNRKESMEALENGDAHFAILATQGELYPSSAVGVTYLGTAKFSPYAHPSSSLFNKDEVSLLDLSEQVQYISENIDTVNLNVMKQSSRHHIVSNTDLIVSMLESGGWSALSNLDAKKYLEAGWIKEVKTKEIAQPYSVNIAMFTSYTFHDNNTAIEVGQIIQKSARDFLK</sequence>
<dbReference type="PANTHER" id="PTHR30126:SF91">
    <property type="entry name" value="LYSR FAMILY TRANSCRIPTIONAL REGULATOR"/>
    <property type="match status" value="1"/>
</dbReference>
<keyword evidence="2" id="KW-0805">Transcription regulation</keyword>
<keyword evidence="4" id="KW-0804">Transcription</keyword>
<evidence type="ECO:0000313" key="7">
    <source>
        <dbReference type="Proteomes" id="UP000031666"/>
    </source>
</evidence>
<evidence type="ECO:0000256" key="2">
    <source>
        <dbReference type="ARBA" id="ARBA00023015"/>
    </source>
</evidence>